<evidence type="ECO:0000259" key="11">
    <source>
        <dbReference type="Pfam" id="PF02767"/>
    </source>
</evidence>
<accession>A0A0G1Y1I3</accession>
<dbReference type="SUPFAM" id="SSF55979">
    <property type="entry name" value="DNA clamp"/>
    <property type="match status" value="3"/>
</dbReference>
<evidence type="ECO:0000256" key="1">
    <source>
        <dbReference type="ARBA" id="ARBA00004496"/>
    </source>
</evidence>
<dbReference type="GO" id="GO:0005737">
    <property type="term" value="C:cytoplasm"/>
    <property type="evidence" value="ECO:0007669"/>
    <property type="project" value="UniProtKB-SubCell"/>
</dbReference>
<comment type="subcellular location">
    <subcellularLocation>
        <location evidence="1 9">Cytoplasm</location>
    </subcellularLocation>
</comment>
<dbReference type="GO" id="GO:0003677">
    <property type="term" value="F:DNA binding"/>
    <property type="evidence" value="ECO:0007669"/>
    <property type="project" value="UniProtKB-UniRule"/>
</dbReference>
<evidence type="ECO:0000256" key="4">
    <source>
        <dbReference type="ARBA" id="ARBA00022679"/>
    </source>
</evidence>
<dbReference type="InterPro" id="IPR022635">
    <property type="entry name" value="DNA_polIII_beta_C"/>
</dbReference>
<comment type="similarity">
    <text evidence="2 9">Belongs to the beta sliding clamp family.</text>
</comment>
<dbReference type="Proteomes" id="UP000033865">
    <property type="component" value="Unassembled WGS sequence"/>
</dbReference>
<keyword evidence="7 9" id="KW-0239">DNA-directed DNA polymerase</keyword>
<dbReference type="PANTHER" id="PTHR30478">
    <property type="entry name" value="DNA POLYMERASE III SUBUNIT BETA"/>
    <property type="match status" value="1"/>
</dbReference>
<comment type="caution">
    <text evidence="13">The sequence shown here is derived from an EMBL/GenBank/DDBJ whole genome shotgun (WGS) entry which is preliminary data.</text>
</comment>
<comment type="function">
    <text evidence="9">Confers DNA tethering and processivity to DNA polymerases and other proteins. Acts as a clamp, forming a ring around DNA (a reaction catalyzed by the clamp-loading complex) which diffuses in an ATP-independent manner freely and bidirectionally along dsDNA. Initially characterized for its ability to contact the catalytic subunit of DNA polymerase III (Pol III), a complex, multichain enzyme responsible for most of the replicative synthesis in bacteria; Pol III exhibits 3'-5' exonuclease proofreading activity. The beta chain is required for initiation of replication as well as for processivity of DNA replication.</text>
</comment>
<keyword evidence="3 9" id="KW-0963">Cytoplasm</keyword>
<evidence type="ECO:0000256" key="3">
    <source>
        <dbReference type="ARBA" id="ARBA00022490"/>
    </source>
</evidence>
<name>A0A0G1Y1I3_9BACT</name>
<gene>
    <name evidence="13" type="ORF">UY82_C0002G0007</name>
</gene>
<evidence type="ECO:0000256" key="5">
    <source>
        <dbReference type="ARBA" id="ARBA00022695"/>
    </source>
</evidence>
<feature type="domain" description="DNA polymerase III beta sliding clamp N-terminal" evidence="10">
    <location>
        <begin position="2"/>
        <end position="94"/>
    </location>
</feature>
<organism evidence="13 14">
    <name type="scientific">Candidatus Uhrbacteria bacterium GW2011_GWC2_53_7</name>
    <dbReference type="NCBI Taxonomy" id="1618986"/>
    <lineage>
        <taxon>Bacteria</taxon>
        <taxon>Candidatus Uhriibacteriota</taxon>
    </lineage>
</organism>
<dbReference type="SMART" id="SM00480">
    <property type="entry name" value="POL3Bc"/>
    <property type="match status" value="1"/>
</dbReference>
<dbReference type="Pfam" id="PF02768">
    <property type="entry name" value="DNA_pol3_beta_3"/>
    <property type="match status" value="1"/>
</dbReference>
<proteinExistence type="inferred from homology"/>
<evidence type="ECO:0000313" key="13">
    <source>
        <dbReference type="EMBL" id="KKW37086.1"/>
    </source>
</evidence>
<dbReference type="InterPro" id="IPR022637">
    <property type="entry name" value="DNA_polIII_beta_cen"/>
</dbReference>
<feature type="domain" description="DNA polymerase III beta sliding clamp central" evidence="11">
    <location>
        <begin position="104"/>
        <end position="229"/>
    </location>
</feature>
<sequence length="353" mass="38779">MNLPILNNTLIQADKRGIRLTTTNLELAVVCTVRGKVDEDGEFTAPSKLLFDYVNLLQNERVDVEKNENTLHLQCEDNETQIQGLGANEFPLIPPIVGEHTFELDAAEFRGALSQVLFAVASNESRAELSGVSLRFGKDAAKKPILTIVATDSYRLAERAVVLDMASADETDVIIPARALSEVSRILGLFRDDPEAERRLQIRLSDSQAVFKYGSVELTSRTIQGAYPDYRQIIPASFKTEAVARREQLIKAVKTTSLFSRTGLYDVTLMIDPASGITASANDSARGKNTAHTDAVVKGEPNNITVNSHYLLDGLHAIDTDEVVFCVNDGANPCLLRPKGKEGYLYLVMPIKQ</sequence>
<evidence type="ECO:0000313" key="14">
    <source>
        <dbReference type="Proteomes" id="UP000033865"/>
    </source>
</evidence>
<dbReference type="GO" id="GO:0009360">
    <property type="term" value="C:DNA polymerase III complex"/>
    <property type="evidence" value="ECO:0007669"/>
    <property type="project" value="InterPro"/>
</dbReference>
<keyword evidence="4 9" id="KW-0808">Transferase</keyword>
<feature type="domain" description="DNA polymerase III beta sliding clamp C-terminal" evidence="12">
    <location>
        <begin position="231"/>
        <end position="351"/>
    </location>
</feature>
<evidence type="ECO:0000256" key="8">
    <source>
        <dbReference type="ARBA" id="ARBA00023125"/>
    </source>
</evidence>
<dbReference type="EMBL" id="LCRN01000002">
    <property type="protein sequence ID" value="KKW37086.1"/>
    <property type="molecule type" value="Genomic_DNA"/>
</dbReference>
<dbReference type="GO" id="GO:0006271">
    <property type="term" value="P:DNA strand elongation involved in DNA replication"/>
    <property type="evidence" value="ECO:0007669"/>
    <property type="project" value="TreeGrafter"/>
</dbReference>
<evidence type="ECO:0000256" key="6">
    <source>
        <dbReference type="ARBA" id="ARBA00022705"/>
    </source>
</evidence>
<dbReference type="PANTHER" id="PTHR30478:SF0">
    <property type="entry name" value="BETA SLIDING CLAMP"/>
    <property type="match status" value="1"/>
</dbReference>
<dbReference type="NCBIfam" id="TIGR00663">
    <property type="entry name" value="dnan"/>
    <property type="match status" value="1"/>
</dbReference>
<dbReference type="Pfam" id="PF02767">
    <property type="entry name" value="DNA_pol3_beta_2"/>
    <property type="match status" value="1"/>
</dbReference>
<keyword evidence="5 9" id="KW-0548">Nucleotidyltransferase</keyword>
<dbReference type="CDD" id="cd00140">
    <property type="entry name" value="beta_clamp"/>
    <property type="match status" value="1"/>
</dbReference>
<evidence type="ECO:0000259" key="10">
    <source>
        <dbReference type="Pfam" id="PF00712"/>
    </source>
</evidence>
<dbReference type="InterPro" id="IPR046938">
    <property type="entry name" value="DNA_clamp_sf"/>
</dbReference>
<dbReference type="GO" id="GO:0003887">
    <property type="term" value="F:DNA-directed DNA polymerase activity"/>
    <property type="evidence" value="ECO:0007669"/>
    <property type="project" value="UniProtKB-UniRule"/>
</dbReference>
<dbReference type="Gene3D" id="3.10.150.10">
    <property type="entry name" value="DNA Polymerase III, subunit A, domain 2"/>
    <property type="match status" value="1"/>
</dbReference>
<dbReference type="Gene3D" id="3.70.10.10">
    <property type="match status" value="1"/>
</dbReference>
<dbReference type="InterPro" id="IPR001001">
    <property type="entry name" value="DNA_polIII_beta"/>
</dbReference>
<evidence type="ECO:0000256" key="9">
    <source>
        <dbReference type="PIRNR" id="PIRNR000804"/>
    </source>
</evidence>
<evidence type="ECO:0000256" key="2">
    <source>
        <dbReference type="ARBA" id="ARBA00010752"/>
    </source>
</evidence>
<protein>
    <recommendedName>
        <fullName evidence="9">Beta sliding clamp</fullName>
    </recommendedName>
</protein>
<dbReference type="AlphaFoldDB" id="A0A0G1Y1I3"/>
<evidence type="ECO:0000259" key="12">
    <source>
        <dbReference type="Pfam" id="PF02768"/>
    </source>
</evidence>
<keyword evidence="6 9" id="KW-0235">DNA replication</keyword>
<dbReference type="GO" id="GO:0008408">
    <property type="term" value="F:3'-5' exonuclease activity"/>
    <property type="evidence" value="ECO:0007669"/>
    <property type="project" value="InterPro"/>
</dbReference>
<comment type="subunit">
    <text evidence="9">Forms a ring-shaped head-to-tail homodimer around DNA.</text>
</comment>
<evidence type="ECO:0000256" key="7">
    <source>
        <dbReference type="ARBA" id="ARBA00022932"/>
    </source>
</evidence>
<dbReference type="InterPro" id="IPR022634">
    <property type="entry name" value="DNA_polIII_beta_N"/>
</dbReference>
<reference evidence="13 14" key="1">
    <citation type="journal article" date="2015" name="Nature">
        <title>rRNA introns, odd ribosomes, and small enigmatic genomes across a large radiation of phyla.</title>
        <authorList>
            <person name="Brown C.T."/>
            <person name="Hug L.A."/>
            <person name="Thomas B.C."/>
            <person name="Sharon I."/>
            <person name="Castelle C.J."/>
            <person name="Singh A."/>
            <person name="Wilkins M.J."/>
            <person name="Williams K.H."/>
            <person name="Banfield J.F."/>
        </authorList>
    </citation>
    <scope>NUCLEOTIDE SEQUENCE [LARGE SCALE GENOMIC DNA]</scope>
</reference>
<keyword evidence="8" id="KW-0238">DNA-binding</keyword>
<dbReference type="PIRSF" id="PIRSF000804">
    <property type="entry name" value="DNA_pol_III_b"/>
    <property type="match status" value="1"/>
</dbReference>
<dbReference type="Pfam" id="PF00712">
    <property type="entry name" value="DNA_pol3_beta"/>
    <property type="match status" value="1"/>
</dbReference>